<evidence type="ECO:0000256" key="5">
    <source>
        <dbReference type="ARBA" id="ARBA00023136"/>
    </source>
</evidence>
<evidence type="ECO:0000256" key="3">
    <source>
        <dbReference type="ARBA" id="ARBA00022840"/>
    </source>
</evidence>
<dbReference type="InterPro" id="IPR050173">
    <property type="entry name" value="ABC_transporter_C-like"/>
</dbReference>
<dbReference type="PANTHER" id="PTHR24223">
    <property type="entry name" value="ATP-BINDING CASSETTE SUB-FAMILY C"/>
    <property type="match status" value="1"/>
</dbReference>
<accession>A0A1B6JA34</accession>
<proteinExistence type="predicted"/>
<dbReference type="Gene3D" id="3.40.50.300">
    <property type="entry name" value="P-loop containing nucleotide triphosphate hydrolases"/>
    <property type="match status" value="1"/>
</dbReference>
<dbReference type="GO" id="GO:0042626">
    <property type="term" value="F:ATPase-coupled transmembrane transporter activity"/>
    <property type="evidence" value="ECO:0007669"/>
    <property type="project" value="TreeGrafter"/>
</dbReference>
<reference evidence="7" key="1">
    <citation type="submission" date="2015-11" db="EMBL/GenBank/DDBJ databases">
        <title>De novo transcriptome assembly of four potential Pierce s Disease insect vectors from Arizona vineyards.</title>
        <authorList>
            <person name="Tassone E.E."/>
        </authorList>
    </citation>
    <scope>NUCLEOTIDE SEQUENCE</scope>
</reference>
<dbReference type="AlphaFoldDB" id="A0A1B6JA34"/>
<keyword evidence="2" id="KW-0547">Nucleotide-binding</keyword>
<dbReference type="PANTHER" id="PTHR24223:SF461">
    <property type="entry name" value="ATP-BINDING CASSETTE SUB-FAMILY C MEMBER SUR"/>
    <property type="match status" value="1"/>
</dbReference>
<dbReference type="GO" id="GO:0016020">
    <property type="term" value="C:membrane"/>
    <property type="evidence" value="ECO:0007669"/>
    <property type="project" value="InterPro"/>
</dbReference>
<name>A0A1B6JA34_9HEMI</name>
<keyword evidence="4 6" id="KW-1133">Transmembrane helix</keyword>
<dbReference type="EMBL" id="GECU01011632">
    <property type="protein sequence ID" value="JAS96074.1"/>
    <property type="molecule type" value="Transcribed_RNA"/>
</dbReference>
<dbReference type="InterPro" id="IPR027417">
    <property type="entry name" value="P-loop_NTPase"/>
</dbReference>
<sequence>MVVSLVSAALWPELVSPSLVGLAINYTLLVPIYLNWVVKFLADMEMYMGSVERVTQYASAPSEDYRLCGYVPPLWPKNGDIKFQKVTLQYDTNREPVIVNLDLHIPAGQKIGICGPAGMCKSRLTITGSRFVSYWRVTF</sequence>
<dbReference type="InterPro" id="IPR036640">
    <property type="entry name" value="ABC1_TM_sf"/>
</dbReference>
<evidence type="ECO:0000256" key="2">
    <source>
        <dbReference type="ARBA" id="ARBA00022741"/>
    </source>
</evidence>
<keyword evidence="5 6" id="KW-0472">Membrane</keyword>
<dbReference type="GO" id="GO:0005524">
    <property type="term" value="F:ATP binding"/>
    <property type="evidence" value="ECO:0007669"/>
    <property type="project" value="UniProtKB-KW"/>
</dbReference>
<dbReference type="Gene3D" id="1.20.1560.10">
    <property type="entry name" value="ABC transporter type 1, transmembrane domain"/>
    <property type="match status" value="1"/>
</dbReference>
<feature type="transmembrane region" description="Helical" evidence="6">
    <location>
        <begin position="20"/>
        <end position="38"/>
    </location>
</feature>
<keyword evidence="1 6" id="KW-0812">Transmembrane</keyword>
<gene>
    <name evidence="7" type="ORF">g.32201</name>
</gene>
<dbReference type="SUPFAM" id="SSF52540">
    <property type="entry name" value="P-loop containing nucleoside triphosphate hydrolases"/>
    <property type="match status" value="1"/>
</dbReference>
<evidence type="ECO:0000313" key="7">
    <source>
        <dbReference type="EMBL" id="JAS96074.1"/>
    </source>
</evidence>
<evidence type="ECO:0008006" key="8">
    <source>
        <dbReference type="Google" id="ProtNLM"/>
    </source>
</evidence>
<organism evidence="7">
    <name type="scientific">Homalodisca liturata</name>
    <dbReference type="NCBI Taxonomy" id="320908"/>
    <lineage>
        <taxon>Eukaryota</taxon>
        <taxon>Metazoa</taxon>
        <taxon>Ecdysozoa</taxon>
        <taxon>Arthropoda</taxon>
        <taxon>Hexapoda</taxon>
        <taxon>Insecta</taxon>
        <taxon>Pterygota</taxon>
        <taxon>Neoptera</taxon>
        <taxon>Paraneoptera</taxon>
        <taxon>Hemiptera</taxon>
        <taxon>Auchenorrhyncha</taxon>
        <taxon>Membracoidea</taxon>
        <taxon>Cicadellidae</taxon>
        <taxon>Cicadellinae</taxon>
        <taxon>Proconiini</taxon>
        <taxon>Homalodisca</taxon>
    </lineage>
</organism>
<protein>
    <recommendedName>
        <fullName evidence="8">ABC transmembrane type-1 domain-containing protein</fullName>
    </recommendedName>
</protein>
<keyword evidence="3" id="KW-0067">ATP-binding</keyword>
<evidence type="ECO:0000256" key="6">
    <source>
        <dbReference type="SAM" id="Phobius"/>
    </source>
</evidence>
<evidence type="ECO:0000256" key="1">
    <source>
        <dbReference type="ARBA" id="ARBA00022692"/>
    </source>
</evidence>
<evidence type="ECO:0000256" key="4">
    <source>
        <dbReference type="ARBA" id="ARBA00022989"/>
    </source>
</evidence>